<reference evidence="2" key="1">
    <citation type="submission" date="2020-01" db="EMBL/GenBank/DDBJ databases">
        <authorList>
            <consortium name="DOE Joint Genome Institute"/>
            <person name="Haridas S."/>
            <person name="Albert R."/>
            <person name="Binder M."/>
            <person name="Bloem J."/>
            <person name="Labutti K."/>
            <person name="Salamov A."/>
            <person name="Andreopoulos B."/>
            <person name="Baker S.E."/>
            <person name="Barry K."/>
            <person name="Bills G."/>
            <person name="Bluhm B.H."/>
            <person name="Cannon C."/>
            <person name="Castanera R."/>
            <person name="Culley D.E."/>
            <person name="Daum C."/>
            <person name="Ezra D."/>
            <person name="Gonzalez J.B."/>
            <person name="Henrissat B."/>
            <person name="Kuo A."/>
            <person name="Liang C."/>
            <person name="Lipzen A."/>
            <person name="Lutzoni F."/>
            <person name="Magnuson J."/>
            <person name="Mondo S."/>
            <person name="Nolan M."/>
            <person name="Ohm R."/>
            <person name="Pangilinan J."/>
            <person name="Park H.-J."/>
            <person name="Ramirez L."/>
            <person name="Alfaro M."/>
            <person name="Sun H."/>
            <person name="Tritt A."/>
            <person name="Yoshinaga Y."/>
            <person name="Zwiers L.-H."/>
            <person name="Turgeon B.G."/>
            <person name="Goodwin S.B."/>
            <person name="Spatafora J.W."/>
            <person name="Crous P.W."/>
            <person name="Grigoriev I.V."/>
        </authorList>
    </citation>
    <scope>NUCLEOTIDE SEQUENCE</scope>
    <source>
        <strain evidence="2">IPT5</strain>
    </source>
</reference>
<accession>A0A6A7AWT0</accession>
<dbReference type="Proteomes" id="UP000799423">
    <property type="component" value="Unassembled WGS sequence"/>
</dbReference>
<proteinExistence type="predicted"/>
<evidence type="ECO:0000313" key="3">
    <source>
        <dbReference type="Proteomes" id="UP000799423"/>
    </source>
</evidence>
<keyword evidence="3" id="KW-1185">Reference proteome</keyword>
<name>A0A6A7AWT0_9PLEO</name>
<dbReference type="EMBL" id="MU006333">
    <property type="protein sequence ID" value="KAF2846615.1"/>
    <property type="molecule type" value="Genomic_DNA"/>
</dbReference>
<keyword evidence="1" id="KW-0812">Transmembrane</keyword>
<gene>
    <name evidence="2" type="ORF">T440DRAFT_471690</name>
</gene>
<keyword evidence="1" id="KW-1133">Transmembrane helix</keyword>
<protein>
    <submittedName>
        <fullName evidence="2">Uncharacterized protein</fullName>
    </submittedName>
</protein>
<organism evidence="2 3">
    <name type="scientific">Plenodomus tracheiphilus IPT5</name>
    <dbReference type="NCBI Taxonomy" id="1408161"/>
    <lineage>
        <taxon>Eukaryota</taxon>
        <taxon>Fungi</taxon>
        <taxon>Dikarya</taxon>
        <taxon>Ascomycota</taxon>
        <taxon>Pezizomycotina</taxon>
        <taxon>Dothideomycetes</taxon>
        <taxon>Pleosporomycetidae</taxon>
        <taxon>Pleosporales</taxon>
        <taxon>Pleosporineae</taxon>
        <taxon>Leptosphaeriaceae</taxon>
        <taxon>Plenodomus</taxon>
    </lineage>
</organism>
<sequence>MQSFHIVKDRKSRMEVPSIAKQDPFTTWHYGSYLIVRIAMIAFQIKEAQSWLWFDTVFVVLLGGSLWSHFRQPRVLVI</sequence>
<evidence type="ECO:0000313" key="2">
    <source>
        <dbReference type="EMBL" id="KAF2846615.1"/>
    </source>
</evidence>
<keyword evidence="1" id="KW-0472">Membrane</keyword>
<feature type="transmembrane region" description="Helical" evidence="1">
    <location>
        <begin position="51"/>
        <end position="70"/>
    </location>
</feature>
<dbReference type="AlphaFoldDB" id="A0A6A7AWT0"/>
<evidence type="ECO:0000256" key="1">
    <source>
        <dbReference type="SAM" id="Phobius"/>
    </source>
</evidence>